<feature type="compositionally biased region" description="Basic and acidic residues" evidence="1">
    <location>
        <begin position="151"/>
        <end position="164"/>
    </location>
</feature>
<proteinExistence type="predicted"/>
<feature type="compositionally biased region" description="Basic and acidic residues" evidence="1">
    <location>
        <begin position="182"/>
        <end position="200"/>
    </location>
</feature>
<dbReference type="AlphaFoldDB" id="A0A1F6XE68"/>
<protein>
    <recommendedName>
        <fullName evidence="4">DUF5666 domain-containing protein</fullName>
    </recommendedName>
</protein>
<evidence type="ECO:0000313" key="2">
    <source>
        <dbReference type="EMBL" id="OGI92403.1"/>
    </source>
</evidence>
<organism evidence="2 3">
    <name type="scientific">Candidatus Nomurabacteria bacterium RIFCSPLOWO2_01_FULL_46_18</name>
    <dbReference type="NCBI Taxonomy" id="1801783"/>
    <lineage>
        <taxon>Bacteria</taxon>
        <taxon>Candidatus Nomuraibacteriota</taxon>
    </lineage>
</organism>
<gene>
    <name evidence="2" type="ORF">A2933_00375</name>
</gene>
<evidence type="ECO:0000313" key="3">
    <source>
        <dbReference type="Proteomes" id="UP000179381"/>
    </source>
</evidence>
<feature type="region of interest" description="Disordered" evidence="1">
    <location>
        <begin position="127"/>
        <end position="256"/>
    </location>
</feature>
<sequence>MKNIIKKYWVFGLVLTGVVLGLGALGALAHTGPSSNSGPGSAGPVILNIGPNGNTLLRGVIKSVGTDSLVVTSWGGDWNIKVVATTQILSPNRSLTDFQVGNFAGVLGMTSQDGDFVVDARIVRSWGPRSDGDSDGISDDQDSDDDNDGVDDSRDQRGRDHDDDGIIDALDPDDDNDGILDVNERGRGQRDHDNDGIADGRDDDDDNDDLDDDEDLRDDDHDNDGISDKDDDDDDDDDDEEEDDSDDNSGSNSGTN</sequence>
<name>A0A1F6XE68_9BACT</name>
<accession>A0A1F6XE68</accession>
<comment type="caution">
    <text evidence="2">The sequence shown here is derived from an EMBL/GenBank/DDBJ whole genome shotgun (WGS) entry which is preliminary data.</text>
</comment>
<feature type="compositionally biased region" description="Acidic residues" evidence="1">
    <location>
        <begin position="133"/>
        <end position="150"/>
    </location>
</feature>
<evidence type="ECO:0000256" key="1">
    <source>
        <dbReference type="SAM" id="MobiDB-lite"/>
    </source>
</evidence>
<feature type="compositionally biased region" description="Acidic residues" evidence="1">
    <location>
        <begin position="201"/>
        <end position="217"/>
    </location>
</feature>
<dbReference type="Proteomes" id="UP000179381">
    <property type="component" value="Unassembled WGS sequence"/>
</dbReference>
<feature type="compositionally biased region" description="Acidic residues" evidence="1">
    <location>
        <begin position="229"/>
        <end position="247"/>
    </location>
</feature>
<feature type="compositionally biased region" description="Basic and acidic residues" evidence="1">
    <location>
        <begin position="218"/>
        <end position="228"/>
    </location>
</feature>
<evidence type="ECO:0008006" key="4">
    <source>
        <dbReference type="Google" id="ProtNLM"/>
    </source>
</evidence>
<dbReference type="EMBL" id="MFVH01000011">
    <property type="protein sequence ID" value="OGI92403.1"/>
    <property type="molecule type" value="Genomic_DNA"/>
</dbReference>
<reference evidence="2 3" key="1">
    <citation type="journal article" date="2016" name="Nat. Commun.">
        <title>Thousands of microbial genomes shed light on interconnected biogeochemical processes in an aquifer system.</title>
        <authorList>
            <person name="Anantharaman K."/>
            <person name="Brown C.T."/>
            <person name="Hug L.A."/>
            <person name="Sharon I."/>
            <person name="Castelle C.J."/>
            <person name="Probst A.J."/>
            <person name="Thomas B.C."/>
            <person name="Singh A."/>
            <person name="Wilkins M.J."/>
            <person name="Karaoz U."/>
            <person name="Brodie E.L."/>
            <person name="Williams K.H."/>
            <person name="Hubbard S.S."/>
            <person name="Banfield J.F."/>
        </authorList>
    </citation>
    <scope>NUCLEOTIDE SEQUENCE [LARGE SCALE GENOMIC DNA]</scope>
</reference>
<feature type="compositionally biased region" description="Acidic residues" evidence="1">
    <location>
        <begin position="165"/>
        <end position="178"/>
    </location>
</feature>